<evidence type="ECO:0000256" key="1">
    <source>
        <dbReference type="ARBA" id="ARBA00004141"/>
    </source>
</evidence>
<keyword evidence="7" id="KW-0436">Ligase</keyword>
<evidence type="ECO:0000256" key="5">
    <source>
        <dbReference type="SAM" id="Phobius"/>
    </source>
</evidence>
<keyword evidence="2 5" id="KW-0812">Transmembrane</keyword>
<gene>
    <name evidence="7" type="ORF">HLH32_15815</name>
</gene>
<dbReference type="GO" id="GO:0016020">
    <property type="term" value="C:membrane"/>
    <property type="evidence" value="ECO:0007669"/>
    <property type="project" value="UniProtKB-SubCell"/>
</dbReference>
<proteinExistence type="predicted"/>
<dbReference type="Proteomes" id="UP000562982">
    <property type="component" value="Unassembled WGS sequence"/>
</dbReference>
<dbReference type="GO" id="GO:0016874">
    <property type="term" value="F:ligase activity"/>
    <property type="evidence" value="ECO:0007669"/>
    <property type="project" value="UniProtKB-KW"/>
</dbReference>
<feature type="transmembrane region" description="Helical" evidence="5">
    <location>
        <begin position="133"/>
        <end position="157"/>
    </location>
</feature>
<accession>A0A7W4JNB4</accession>
<feature type="domain" description="O-antigen ligase-related" evidence="6">
    <location>
        <begin position="11"/>
        <end position="144"/>
    </location>
</feature>
<dbReference type="AlphaFoldDB" id="A0A7W4JNB4"/>
<evidence type="ECO:0000259" key="6">
    <source>
        <dbReference type="Pfam" id="PF04932"/>
    </source>
</evidence>
<feature type="transmembrane region" description="Helical" evidence="5">
    <location>
        <begin position="6"/>
        <end position="24"/>
    </location>
</feature>
<dbReference type="Pfam" id="PF04932">
    <property type="entry name" value="Wzy_C"/>
    <property type="match status" value="1"/>
</dbReference>
<keyword evidence="3 5" id="KW-1133">Transmembrane helix</keyword>
<keyword evidence="4 5" id="KW-0472">Membrane</keyword>
<feature type="transmembrane region" description="Helical" evidence="5">
    <location>
        <begin position="36"/>
        <end position="56"/>
    </location>
</feature>
<evidence type="ECO:0000256" key="2">
    <source>
        <dbReference type="ARBA" id="ARBA00022692"/>
    </source>
</evidence>
<dbReference type="RefSeq" id="WP_114727665.1">
    <property type="nucleotide sequence ID" value="NZ_JABEQI010000011.1"/>
</dbReference>
<dbReference type="InterPro" id="IPR007016">
    <property type="entry name" value="O-antigen_ligase-rel_domated"/>
</dbReference>
<evidence type="ECO:0000256" key="3">
    <source>
        <dbReference type="ARBA" id="ARBA00022989"/>
    </source>
</evidence>
<comment type="subcellular location">
    <subcellularLocation>
        <location evidence="1">Membrane</location>
        <topology evidence="1">Multi-pass membrane protein</topology>
    </subcellularLocation>
</comment>
<dbReference type="EMBL" id="JABEQI010000011">
    <property type="protein sequence ID" value="MBB2187817.1"/>
    <property type="molecule type" value="Genomic_DNA"/>
</dbReference>
<evidence type="ECO:0000313" key="8">
    <source>
        <dbReference type="Proteomes" id="UP000562982"/>
    </source>
</evidence>
<comment type="caution">
    <text evidence="7">The sequence shown here is derived from an EMBL/GenBank/DDBJ whole genome shotgun (WGS) entry which is preliminary data.</text>
</comment>
<evidence type="ECO:0000256" key="4">
    <source>
        <dbReference type="ARBA" id="ARBA00023136"/>
    </source>
</evidence>
<dbReference type="InterPro" id="IPR051533">
    <property type="entry name" value="WaaL-like"/>
</dbReference>
<protein>
    <submittedName>
        <fullName evidence="7">O-antigen ligase family protein</fullName>
    </submittedName>
</protein>
<dbReference type="PANTHER" id="PTHR37422">
    <property type="entry name" value="TEICHURONIC ACID BIOSYNTHESIS PROTEIN TUAE"/>
    <property type="match status" value="1"/>
</dbReference>
<feature type="transmembrane region" description="Helical" evidence="5">
    <location>
        <begin position="178"/>
        <end position="194"/>
    </location>
</feature>
<organism evidence="7 8">
    <name type="scientific">Gluconacetobacter liquefaciens</name>
    <name type="common">Acetobacter liquefaciens</name>
    <dbReference type="NCBI Taxonomy" id="89584"/>
    <lineage>
        <taxon>Bacteria</taxon>
        <taxon>Pseudomonadati</taxon>
        <taxon>Pseudomonadota</taxon>
        <taxon>Alphaproteobacteria</taxon>
        <taxon>Acetobacterales</taxon>
        <taxon>Acetobacteraceae</taxon>
        <taxon>Gluconacetobacter</taxon>
    </lineage>
</organism>
<dbReference type="PANTHER" id="PTHR37422:SF13">
    <property type="entry name" value="LIPOPOLYSACCHARIDE BIOSYNTHESIS PROTEIN PA4999-RELATED"/>
    <property type="match status" value="1"/>
</dbReference>
<reference evidence="7 8" key="1">
    <citation type="submission" date="2020-04" db="EMBL/GenBank/DDBJ databases">
        <title>Description of novel Gluconacetobacter.</title>
        <authorList>
            <person name="Sombolestani A."/>
        </authorList>
    </citation>
    <scope>NUCLEOTIDE SEQUENCE [LARGE SCALE GENOMIC DNA]</scope>
    <source>
        <strain evidence="7 8">LMG 1382</strain>
    </source>
</reference>
<evidence type="ECO:0000313" key="7">
    <source>
        <dbReference type="EMBL" id="MBB2187817.1"/>
    </source>
</evidence>
<sequence length="258" mass="28534">MTFQTVTKTCLAIILVIPALLWLFSTLARSRRTAAIALACGTAGSLIGALFGYLIWCSVTNNDPTAPFQSMTFTGRTDLWTFMLLEIQKRPWFGAGFYSFWAINPAIQPSLKTSMWFGSEVHINEGHQGYIDLLATGGIVGFALGVGVLIYAIILAIKAIGKTPAWNRTHPVTMTRPVAFFHLAFLLALSIHNFTESNLFSNNGFLAMALYFSLFELTSWNRQQNMLDPARKPWEGSASVILSAHENDAPPRPLIRTT</sequence>
<name>A0A7W4JNB4_GLULI</name>
<feature type="transmembrane region" description="Helical" evidence="5">
    <location>
        <begin position="200"/>
        <end position="217"/>
    </location>
</feature>